<accession>A0AAF0E8N3</accession>
<keyword evidence="9" id="KW-0539">Nucleus</keyword>
<evidence type="ECO:0000256" key="12">
    <source>
        <dbReference type="SAM" id="Coils"/>
    </source>
</evidence>
<dbReference type="PANTHER" id="PTHR21650:SF2">
    <property type="entry name" value="KINETOCHORE PROTEIN NUF2"/>
    <property type="match status" value="1"/>
</dbReference>
<dbReference type="Pfam" id="PF03800">
    <property type="entry name" value="Nuf2"/>
    <property type="match status" value="1"/>
</dbReference>
<evidence type="ECO:0000256" key="11">
    <source>
        <dbReference type="ARBA" id="ARBA00023328"/>
    </source>
</evidence>
<evidence type="ECO:0000256" key="10">
    <source>
        <dbReference type="ARBA" id="ARBA00023306"/>
    </source>
</evidence>
<name>A0AAF0E8N3_9BASI</name>
<feature type="domain" description="Kinetochore protein Nuf2 N-terminal" evidence="13">
    <location>
        <begin position="19"/>
        <end position="154"/>
    </location>
</feature>
<dbReference type="GO" id="GO:0005634">
    <property type="term" value="C:nucleus"/>
    <property type="evidence" value="ECO:0007669"/>
    <property type="project" value="UniProtKB-SubCell"/>
</dbReference>
<feature type="coiled-coil region" evidence="12">
    <location>
        <begin position="263"/>
        <end position="384"/>
    </location>
</feature>
<evidence type="ECO:0000256" key="2">
    <source>
        <dbReference type="ARBA" id="ARBA00004629"/>
    </source>
</evidence>
<keyword evidence="4" id="KW-0158">Chromosome</keyword>
<dbReference type="AlphaFoldDB" id="A0AAF0E8N3"/>
<evidence type="ECO:0000256" key="8">
    <source>
        <dbReference type="ARBA" id="ARBA00023054"/>
    </source>
</evidence>
<protein>
    <submittedName>
        <fullName evidence="15">Kinetochore-associated Ndc80 complex subunit nuf2</fullName>
    </submittedName>
</protein>
<keyword evidence="16" id="KW-1185">Reference proteome</keyword>
<evidence type="ECO:0000259" key="14">
    <source>
        <dbReference type="Pfam" id="PF18595"/>
    </source>
</evidence>
<evidence type="ECO:0000313" key="16">
    <source>
        <dbReference type="Proteomes" id="UP001220961"/>
    </source>
</evidence>
<dbReference type="GO" id="GO:0031262">
    <property type="term" value="C:Ndc80 complex"/>
    <property type="evidence" value="ECO:0007669"/>
    <property type="project" value="InterPro"/>
</dbReference>
<dbReference type="EMBL" id="CP119912">
    <property type="protein sequence ID" value="WFD20309.1"/>
    <property type="molecule type" value="Genomic_DNA"/>
</dbReference>
<dbReference type="Gene3D" id="1.10.287.1490">
    <property type="match status" value="1"/>
</dbReference>
<dbReference type="Pfam" id="PF18595">
    <property type="entry name" value="Nuf2_DHR10-like"/>
    <property type="match status" value="1"/>
</dbReference>
<dbReference type="GO" id="GO:0007052">
    <property type="term" value="P:mitotic spindle organization"/>
    <property type="evidence" value="ECO:0007669"/>
    <property type="project" value="TreeGrafter"/>
</dbReference>
<dbReference type="GO" id="GO:0051315">
    <property type="term" value="P:attachment of mitotic spindle microtubules to kinetochore"/>
    <property type="evidence" value="ECO:0007669"/>
    <property type="project" value="TreeGrafter"/>
</dbReference>
<dbReference type="GO" id="GO:0051383">
    <property type="term" value="P:kinetochore organization"/>
    <property type="evidence" value="ECO:0007669"/>
    <property type="project" value="TreeGrafter"/>
</dbReference>
<dbReference type="InterPro" id="IPR005549">
    <property type="entry name" value="Kinetochore_Nuf2_N"/>
</dbReference>
<dbReference type="Proteomes" id="UP001220961">
    <property type="component" value="Chromosome 5"/>
</dbReference>
<evidence type="ECO:0000256" key="3">
    <source>
        <dbReference type="ARBA" id="ARBA00005498"/>
    </source>
</evidence>
<dbReference type="GO" id="GO:0045132">
    <property type="term" value="P:meiotic chromosome segregation"/>
    <property type="evidence" value="ECO:0007669"/>
    <property type="project" value="TreeGrafter"/>
</dbReference>
<evidence type="ECO:0000256" key="5">
    <source>
        <dbReference type="ARBA" id="ARBA00022618"/>
    </source>
</evidence>
<sequence>MPPSAPGGAGAPADQNYTSFPAVKTDELLSVLHEMNLAVSAEDIAKPQGAMAQKVYMAFLDTLAGTMPEMLERQRDEICANTEHRELFEDGVAWLLFFREVRTMMEAATVTDFQLQDLTRPTPKRFKRHMSALVNFFRFRSDRLAEFDELVLETEALENQRMELEEGLAQDKQAIERLLAQRRADEPRVQQLRDENVAHSDRLLQMKKEQGRLLAEVDALKGDKAEAVQRQTDIQYQLQIVAAELAKLQTRLATAPADIRRDVNDMQAQLQSERASLGESERKVRELGAKVDVLQQLDSDVAAAIAAMEQVATDMERTAAEARALDETRAQLAAHTHERPTLVHRLEALDRQVKLATERLERARRQLEEKRTARQAQMDALTARLAEVSKLRKERHALADIKNQEATGVERELEGVLQEHEAHCARMQLDKEALCRTAKAYMDTLARTWSAT</sequence>
<evidence type="ECO:0000256" key="9">
    <source>
        <dbReference type="ARBA" id="ARBA00023242"/>
    </source>
</evidence>
<keyword evidence="10" id="KW-0131">Cell cycle</keyword>
<keyword evidence="11" id="KW-0137">Centromere</keyword>
<organism evidence="15 16">
    <name type="scientific">Malassezia caprae</name>
    <dbReference type="NCBI Taxonomy" id="1381934"/>
    <lineage>
        <taxon>Eukaryota</taxon>
        <taxon>Fungi</taxon>
        <taxon>Dikarya</taxon>
        <taxon>Basidiomycota</taxon>
        <taxon>Ustilaginomycotina</taxon>
        <taxon>Malasseziomycetes</taxon>
        <taxon>Malasseziales</taxon>
        <taxon>Malasseziaceae</taxon>
        <taxon>Malassezia</taxon>
    </lineage>
</organism>
<evidence type="ECO:0000259" key="13">
    <source>
        <dbReference type="Pfam" id="PF03800"/>
    </source>
</evidence>
<dbReference type="GO" id="GO:0051301">
    <property type="term" value="P:cell division"/>
    <property type="evidence" value="ECO:0007669"/>
    <property type="project" value="UniProtKB-KW"/>
</dbReference>
<feature type="coiled-coil region" evidence="12">
    <location>
        <begin position="147"/>
        <end position="209"/>
    </location>
</feature>
<evidence type="ECO:0000313" key="15">
    <source>
        <dbReference type="EMBL" id="WFD20309.1"/>
    </source>
</evidence>
<reference evidence="15" key="1">
    <citation type="submission" date="2023-03" db="EMBL/GenBank/DDBJ databases">
        <title>Mating type loci evolution in Malassezia.</title>
        <authorList>
            <person name="Coelho M.A."/>
        </authorList>
    </citation>
    <scope>NUCLEOTIDE SEQUENCE</scope>
    <source>
        <strain evidence="15">CBS 10434</strain>
    </source>
</reference>
<dbReference type="InterPro" id="IPR041112">
    <property type="entry name" value="Nuf2_DHR10-like"/>
</dbReference>
<comment type="similarity">
    <text evidence="3">Belongs to the NUF2 family.</text>
</comment>
<proteinExistence type="inferred from homology"/>
<comment type="subcellular location">
    <subcellularLocation>
        <location evidence="2">Chromosome</location>
        <location evidence="2">Centromere</location>
        <location evidence="2">Kinetochore</location>
    </subcellularLocation>
    <subcellularLocation>
        <location evidence="1">Nucleus</location>
    </subcellularLocation>
</comment>
<keyword evidence="8 12" id="KW-0175">Coiled coil</keyword>
<evidence type="ECO:0000256" key="4">
    <source>
        <dbReference type="ARBA" id="ARBA00022454"/>
    </source>
</evidence>
<dbReference type="Gene3D" id="1.10.418.60">
    <property type="entry name" value="Ncd80 complex, Nuf2 subunit"/>
    <property type="match status" value="1"/>
</dbReference>
<keyword evidence="6" id="KW-0498">Mitosis</keyword>
<feature type="domain" description="Nuf2 DHR10-like" evidence="14">
    <location>
        <begin position="267"/>
        <end position="382"/>
    </location>
</feature>
<keyword evidence="7" id="KW-0995">Kinetochore</keyword>
<dbReference type="GO" id="GO:0044877">
    <property type="term" value="F:protein-containing complex binding"/>
    <property type="evidence" value="ECO:0007669"/>
    <property type="project" value="TreeGrafter"/>
</dbReference>
<evidence type="ECO:0000256" key="7">
    <source>
        <dbReference type="ARBA" id="ARBA00022838"/>
    </source>
</evidence>
<dbReference type="PANTHER" id="PTHR21650">
    <property type="entry name" value="MEMBRALIN/KINETOCHORE PROTEIN NUF2"/>
    <property type="match status" value="1"/>
</dbReference>
<evidence type="ECO:0000256" key="1">
    <source>
        <dbReference type="ARBA" id="ARBA00004123"/>
    </source>
</evidence>
<gene>
    <name evidence="15" type="primary">NUF2</name>
    <name evidence="15" type="ORF">MCAP1_002553</name>
</gene>
<evidence type="ECO:0000256" key="6">
    <source>
        <dbReference type="ARBA" id="ARBA00022776"/>
    </source>
</evidence>
<keyword evidence="5" id="KW-0132">Cell division</keyword>
<dbReference type="InterPro" id="IPR038275">
    <property type="entry name" value="Nuf2_N_sf"/>
</dbReference>